<keyword evidence="2" id="KW-0812">Transmembrane</keyword>
<keyword evidence="2" id="KW-0472">Membrane</keyword>
<feature type="transmembrane region" description="Helical" evidence="2">
    <location>
        <begin position="55"/>
        <end position="78"/>
    </location>
</feature>
<protein>
    <recommendedName>
        <fullName evidence="5">UsfY protein</fullName>
    </recommendedName>
</protein>
<dbReference type="Proteomes" id="UP000465306">
    <property type="component" value="Unassembled WGS sequence"/>
</dbReference>
<feature type="compositionally biased region" description="Basic and acidic residues" evidence="1">
    <location>
        <begin position="1"/>
        <end position="13"/>
    </location>
</feature>
<keyword evidence="4" id="KW-1185">Reference proteome</keyword>
<proteinExistence type="predicted"/>
<evidence type="ECO:0000313" key="4">
    <source>
        <dbReference type="Proteomes" id="UP000465306"/>
    </source>
</evidence>
<evidence type="ECO:0000313" key="3">
    <source>
        <dbReference type="EMBL" id="GFG68006.1"/>
    </source>
</evidence>
<feature type="transmembrane region" description="Helical" evidence="2">
    <location>
        <begin position="30"/>
        <end position="49"/>
    </location>
</feature>
<sequence length="103" mass="10694">MDLSMDDHADHYRTTRPNAGETLKNGPHGLGLVGVGAGVLALIIGLFAFATGSTVGGTVAVVLAVVLGAAGFGWLAYAHRKVRTAQLRWHAEHSDRPAPPPTS</sequence>
<name>A0ABQ1BWI3_9MYCO</name>
<reference evidence="3 4" key="1">
    <citation type="journal article" date="2019" name="Emerg. Microbes Infect.">
        <title>Comprehensive subspecies identification of 175 nontuberculous mycobacteria species based on 7547 genomic profiles.</title>
        <authorList>
            <person name="Matsumoto Y."/>
            <person name="Kinjo T."/>
            <person name="Motooka D."/>
            <person name="Nabeya D."/>
            <person name="Jung N."/>
            <person name="Uechi K."/>
            <person name="Horii T."/>
            <person name="Iida T."/>
            <person name="Fujita J."/>
            <person name="Nakamura S."/>
        </authorList>
    </citation>
    <scope>NUCLEOTIDE SEQUENCE [LARGE SCALE GENOMIC DNA]</scope>
    <source>
        <strain evidence="3 4">JCM 13573</strain>
    </source>
</reference>
<gene>
    <name evidence="3" type="ORF">MKUB_54960</name>
</gene>
<evidence type="ECO:0008006" key="5">
    <source>
        <dbReference type="Google" id="ProtNLM"/>
    </source>
</evidence>
<evidence type="ECO:0000256" key="1">
    <source>
        <dbReference type="SAM" id="MobiDB-lite"/>
    </source>
</evidence>
<keyword evidence="2" id="KW-1133">Transmembrane helix</keyword>
<comment type="caution">
    <text evidence="3">The sequence shown here is derived from an EMBL/GenBank/DDBJ whole genome shotgun (WGS) entry which is preliminary data.</text>
</comment>
<organism evidence="3 4">
    <name type="scientific">Mycobacterium kubicae</name>
    <dbReference type="NCBI Taxonomy" id="120959"/>
    <lineage>
        <taxon>Bacteria</taxon>
        <taxon>Bacillati</taxon>
        <taxon>Actinomycetota</taxon>
        <taxon>Actinomycetes</taxon>
        <taxon>Mycobacteriales</taxon>
        <taxon>Mycobacteriaceae</taxon>
        <taxon>Mycobacterium</taxon>
        <taxon>Mycobacterium simiae complex</taxon>
    </lineage>
</organism>
<evidence type="ECO:0000256" key="2">
    <source>
        <dbReference type="SAM" id="Phobius"/>
    </source>
</evidence>
<feature type="region of interest" description="Disordered" evidence="1">
    <location>
        <begin position="1"/>
        <end position="24"/>
    </location>
</feature>
<accession>A0ABQ1BWI3</accession>
<dbReference type="EMBL" id="BLKU01000005">
    <property type="protein sequence ID" value="GFG68006.1"/>
    <property type="molecule type" value="Genomic_DNA"/>
</dbReference>